<dbReference type="GO" id="GO:0030077">
    <property type="term" value="C:plasma membrane light-harvesting complex"/>
    <property type="evidence" value="ECO:0007669"/>
    <property type="project" value="InterPro"/>
</dbReference>
<evidence type="ECO:0000259" key="1">
    <source>
        <dbReference type="Pfam" id="PF05239"/>
    </source>
</evidence>
<dbReference type="EMBL" id="PDJE01000001">
    <property type="protein sequence ID" value="PFG29670.1"/>
    <property type="molecule type" value="Genomic_DNA"/>
</dbReference>
<dbReference type="Gene3D" id="3.90.50.10">
    <property type="entry name" value="Photosynthetic Reaction Center, subunit H, domain 2"/>
    <property type="match status" value="1"/>
</dbReference>
<dbReference type="RefSeq" id="WP_098406220.1">
    <property type="nucleotide sequence ID" value="NZ_PDJE01000001.1"/>
</dbReference>
<keyword evidence="3" id="KW-1185">Reference proteome</keyword>
<protein>
    <submittedName>
        <fullName evidence="2">PRC-barrel domain protein</fullName>
    </submittedName>
</protein>
<feature type="domain" description="PRC-barrel" evidence="1">
    <location>
        <begin position="22"/>
        <end position="93"/>
    </location>
</feature>
<reference evidence="2 3" key="1">
    <citation type="submission" date="2017-10" db="EMBL/GenBank/DDBJ databases">
        <title>Sequencing the genomes of 1000 actinobacteria strains.</title>
        <authorList>
            <person name="Klenk H.-P."/>
        </authorList>
    </citation>
    <scope>NUCLEOTIDE SEQUENCE [LARGE SCALE GENOMIC DNA]</scope>
    <source>
        <strain evidence="2 3">DSM 21798</strain>
    </source>
</reference>
<name>A0A2A9DUQ0_9MICO</name>
<dbReference type="AlphaFoldDB" id="A0A2A9DUQ0"/>
<dbReference type="InterPro" id="IPR014747">
    <property type="entry name" value="Bac_photo_RC_H_C"/>
</dbReference>
<sequence length="141" mass="15771">MATNEASKLIKLSDTQETITSADEDIRNYDVKDREGADLGKVDDLLIDPDENKVRFMEVASGGFLGIGQDKSFIPVDAITGISEDEVRIDQTRSTVAGAPAYDPELVNDTSYYNEVFGYYGYSPYWTPGYAYPAFPYYRYA</sequence>
<dbReference type="InterPro" id="IPR011033">
    <property type="entry name" value="PRC_barrel-like_sf"/>
</dbReference>
<organism evidence="2 3">
    <name type="scientific">Paramicrobacterium agarici</name>
    <dbReference type="NCBI Taxonomy" id="630514"/>
    <lineage>
        <taxon>Bacteria</taxon>
        <taxon>Bacillati</taxon>
        <taxon>Actinomycetota</taxon>
        <taxon>Actinomycetes</taxon>
        <taxon>Micrococcales</taxon>
        <taxon>Microbacteriaceae</taxon>
        <taxon>Paramicrobacterium</taxon>
    </lineage>
</organism>
<dbReference type="SUPFAM" id="SSF50346">
    <property type="entry name" value="PRC-barrel domain"/>
    <property type="match status" value="1"/>
</dbReference>
<dbReference type="PANTHER" id="PTHR36505:SF1">
    <property type="entry name" value="BLR1072 PROTEIN"/>
    <property type="match status" value="1"/>
</dbReference>
<accession>A0A2A9DUQ0</accession>
<comment type="caution">
    <text evidence="2">The sequence shown here is derived from an EMBL/GenBank/DDBJ whole genome shotgun (WGS) entry which is preliminary data.</text>
</comment>
<evidence type="ECO:0000313" key="2">
    <source>
        <dbReference type="EMBL" id="PFG29670.1"/>
    </source>
</evidence>
<dbReference type="PANTHER" id="PTHR36505">
    <property type="entry name" value="BLR1072 PROTEIN"/>
    <property type="match status" value="1"/>
</dbReference>
<evidence type="ECO:0000313" key="3">
    <source>
        <dbReference type="Proteomes" id="UP000221369"/>
    </source>
</evidence>
<dbReference type="Proteomes" id="UP000221369">
    <property type="component" value="Unassembled WGS sequence"/>
</dbReference>
<dbReference type="GO" id="GO:0019684">
    <property type="term" value="P:photosynthesis, light reaction"/>
    <property type="evidence" value="ECO:0007669"/>
    <property type="project" value="InterPro"/>
</dbReference>
<gene>
    <name evidence="2" type="ORF">ATJ78_0583</name>
</gene>
<proteinExistence type="predicted"/>
<dbReference type="Pfam" id="PF05239">
    <property type="entry name" value="PRC"/>
    <property type="match status" value="1"/>
</dbReference>
<dbReference type="InterPro" id="IPR027275">
    <property type="entry name" value="PRC-brl_dom"/>
</dbReference>